<organism evidence="1 2">
    <name type="scientific">Panagrolaimus sp. PS1159</name>
    <dbReference type="NCBI Taxonomy" id="55785"/>
    <lineage>
        <taxon>Eukaryota</taxon>
        <taxon>Metazoa</taxon>
        <taxon>Ecdysozoa</taxon>
        <taxon>Nematoda</taxon>
        <taxon>Chromadorea</taxon>
        <taxon>Rhabditida</taxon>
        <taxon>Tylenchina</taxon>
        <taxon>Panagrolaimomorpha</taxon>
        <taxon>Panagrolaimoidea</taxon>
        <taxon>Panagrolaimidae</taxon>
        <taxon>Panagrolaimus</taxon>
    </lineage>
</organism>
<name>A0AC35FJJ1_9BILA</name>
<protein>
    <submittedName>
        <fullName evidence="2">Uncharacterized protein</fullName>
    </submittedName>
</protein>
<dbReference type="WBParaSite" id="PS1159_v2.g1820.t1">
    <property type="protein sequence ID" value="PS1159_v2.g1820.t1"/>
    <property type="gene ID" value="PS1159_v2.g1820"/>
</dbReference>
<reference evidence="2" key="1">
    <citation type="submission" date="2022-11" db="UniProtKB">
        <authorList>
            <consortium name="WormBaseParasite"/>
        </authorList>
    </citation>
    <scope>IDENTIFICATION</scope>
</reference>
<evidence type="ECO:0000313" key="2">
    <source>
        <dbReference type="WBParaSite" id="PS1159_v2.g1820.t1"/>
    </source>
</evidence>
<proteinExistence type="predicted"/>
<dbReference type="Proteomes" id="UP000887580">
    <property type="component" value="Unplaced"/>
</dbReference>
<sequence length="1017" mass="114110">MLDKNGFKKCIPHCLSRNKNSTANQIHPLPSSAHIENGSINSEHFTPPLVIENNIIHYGKEQRNISELINYAEDFNKIDLETNTTNSMDGRSSEEFNVKGFEGFGWITGVLIRCILCIFGATLFLRMSWIAGQSGIVFGFGVILLSCIVVLLTAISMSAIATNGEIKNGGCYYLVSRSLGPEYGGAIGLIFYIANTINASMNCVGLAEALRDILKEYDFYLIDGGINDIRIYAIVVCLILQLIIFIGTEFENKTQLLLMVTIVISIFSHSIGTFLPLSKEQIQKGVTGYSLKTFYDNLYPDYRNDISFISTFGVYFPAMTGIMGGANMSGDLKDPSKSIPKGTMWAIAITTFTYAWAMITTAATAVRDSTGFVAPEFDEFGHFIPPLCRLNNTCPYGLANDMQLMKLQSIWPPLIIVGIFATTLSSASGCLIGAPRVFQALCADKLYPGISYFAKGQGKNNDPFRAYILTWAIASAVILIGDLNVIAEVITNFFLAAFALTNFACFDATSAKSPGFRPGFKYYNSWLSLLGSVLCVTIMFVLSWIISLATFIIFALLFLFIKHNKSHINWGTSTEANRYRKALSGLIKVSRQTAHVKTYRPQLLVLTGNLIARQALVDFSNSITKGTNLLVCGHVIPYHSSVSSTSYVRKLNDHFTDWLHEQRVKGFYCGITHTSLRGGIQSLIQSVGLGKMHPNILLIGYKQRWIEDVKTSYNDFLEYTQIICDAFQSKLSLCILRNENYGLDHSSLLPQDCQDFFTHLPDVTLPTTNTALFCDFTRGIPPKIIRPRAGFSARKGSHFNLSQLGRNFSENMAVNNKTAANMQASNLPNMRYKYLIKEGFVDVWWLYNDGGLILLLAFLLTDGPSFAENCKLRIFTISPKTIDSQIIQKHLKQVLKKFRISYFEIIVIIDEERELFTETIEEYEELLNKINDGENENRIEEQVLKDNEHRTKRIMKQKEWLLEYSFASSFVILTLPLAPEKVITNPLYMLWLEILSNDMPPLLFVRGNGDSVMTYYS</sequence>
<evidence type="ECO:0000313" key="1">
    <source>
        <dbReference type="Proteomes" id="UP000887580"/>
    </source>
</evidence>
<accession>A0AC35FJJ1</accession>